<name>A0A367LCH6_9HYPO</name>
<dbReference type="OrthoDB" id="427518at2759"/>
<accession>A0A367LCH6</accession>
<dbReference type="EMBL" id="LKCN02000007">
    <property type="protein sequence ID" value="RCI12111.1"/>
    <property type="molecule type" value="Genomic_DNA"/>
</dbReference>
<protein>
    <submittedName>
        <fullName evidence="1">Uncharacterized protein</fullName>
    </submittedName>
</protein>
<keyword evidence="2" id="KW-1185">Reference proteome</keyword>
<gene>
    <name evidence="1" type="ORF">L249_0945</name>
</gene>
<reference evidence="1 2" key="1">
    <citation type="journal article" date="2015" name="BMC Genomics">
        <title>Insights from the genome of Ophiocordyceps polyrhachis-furcata to pathogenicity and host specificity in insect fungi.</title>
        <authorList>
            <person name="Wichadakul D."/>
            <person name="Kobmoo N."/>
            <person name="Ingsriswang S."/>
            <person name="Tangphatsornruang S."/>
            <person name="Chantasingh D."/>
            <person name="Luangsa-ard J.J."/>
            <person name="Eurwilaichitr L."/>
        </authorList>
    </citation>
    <scope>NUCLEOTIDE SEQUENCE [LARGE SCALE GENOMIC DNA]</scope>
    <source>
        <strain evidence="1 2">BCC 54312</strain>
    </source>
</reference>
<organism evidence="1 2">
    <name type="scientific">Ophiocordyceps polyrhachis-furcata BCC 54312</name>
    <dbReference type="NCBI Taxonomy" id="1330021"/>
    <lineage>
        <taxon>Eukaryota</taxon>
        <taxon>Fungi</taxon>
        <taxon>Dikarya</taxon>
        <taxon>Ascomycota</taxon>
        <taxon>Pezizomycotina</taxon>
        <taxon>Sordariomycetes</taxon>
        <taxon>Hypocreomycetidae</taxon>
        <taxon>Hypocreales</taxon>
        <taxon>Ophiocordycipitaceae</taxon>
        <taxon>Ophiocordyceps</taxon>
    </lineage>
</organism>
<comment type="caution">
    <text evidence="1">The sequence shown here is derived from an EMBL/GenBank/DDBJ whole genome shotgun (WGS) entry which is preliminary data.</text>
</comment>
<proteinExistence type="predicted"/>
<dbReference type="Proteomes" id="UP000253664">
    <property type="component" value="Unassembled WGS sequence"/>
</dbReference>
<evidence type="ECO:0000313" key="2">
    <source>
        <dbReference type="Proteomes" id="UP000253664"/>
    </source>
</evidence>
<sequence>MTIQVQTDETPPSTTIFERLTSGSGALERHTPRDFGRNREAVALASNSKISTDILYRGGTPRKRWTEDGGIGLTSALPDVALQPLLSDLSTLNDAMGQLQRLSAVSANVGGTYTLRSDVQATVLEKLPPETYPLWRRQALIIACRAVPWKYLETM</sequence>
<dbReference type="AlphaFoldDB" id="A0A367LCH6"/>
<evidence type="ECO:0000313" key="1">
    <source>
        <dbReference type="EMBL" id="RCI12111.1"/>
    </source>
</evidence>